<dbReference type="PANTHER" id="PTHR33231:SF1">
    <property type="entry name" value="30S RIBOSOMAL PROTEIN"/>
    <property type="match status" value="1"/>
</dbReference>
<dbReference type="InterPro" id="IPR036567">
    <property type="entry name" value="RHF-like"/>
</dbReference>
<organism evidence="3 4">
    <name type="scientific">Eiseniibacteriota bacterium</name>
    <dbReference type="NCBI Taxonomy" id="2212470"/>
    <lineage>
        <taxon>Bacteria</taxon>
        <taxon>Candidatus Eiseniibacteriota</taxon>
    </lineage>
</organism>
<dbReference type="Proteomes" id="UP000696931">
    <property type="component" value="Unassembled WGS sequence"/>
</dbReference>
<dbReference type="EMBL" id="JACRIW010000041">
    <property type="protein sequence ID" value="MBI5169050.1"/>
    <property type="molecule type" value="Genomic_DNA"/>
</dbReference>
<dbReference type="AlphaFoldDB" id="A0A933SC98"/>
<dbReference type="GO" id="GO:0045900">
    <property type="term" value="P:negative regulation of translational elongation"/>
    <property type="evidence" value="ECO:0007669"/>
    <property type="project" value="TreeGrafter"/>
</dbReference>
<dbReference type="InterPro" id="IPR003489">
    <property type="entry name" value="RHF/RaiA"/>
</dbReference>
<dbReference type="CDD" id="cd00552">
    <property type="entry name" value="RaiA"/>
    <property type="match status" value="1"/>
</dbReference>
<dbReference type="GO" id="GO:0022627">
    <property type="term" value="C:cytosolic small ribosomal subunit"/>
    <property type="evidence" value="ECO:0007669"/>
    <property type="project" value="TreeGrafter"/>
</dbReference>
<gene>
    <name evidence="3" type="primary">raiA</name>
    <name evidence="3" type="ORF">HZA61_06155</name>
</gene>
<comment type="caution">
    <text evidence="3">The sequence shown here is derived from an EMBL/GenBank/DDBJ whole genome shotgun (WGS) entry which is preliminary data.</text>
</comment>
<sequence>MQISITARQCEVSSGVRQFAQQRIEKLEKYASDIHGVHVIVTKEHGDHVAEISLRLNGTELVTKQEAGEAGAAIELAADRMEEQLRRHKEKRTEHKHRGAKTPAVDGAVTGDDDLDEDLD</sequence>
<dbReference type="Gene3D" id="3.30.160.100">
    <property type="entry name" value="Ribosome hibernation promotion factor-like"/>
    <property type="match status" value="1"/>
</dbReference>
<dbReference type="GO" id="GO:0043024">
    <property type="term" value="F:ribosomal small subunit binding"/>
    <property type="evidence" value="ECO:0007669"/>
    <property type="project" value="TreeGrafter"/>
</dbReference>
<evidence type="ECO:0000313" key="3">
    <source>
        <dbReference type="EMBL" id="MBI5169050.1"/>
    </source>
</evidence>
<reference evidence="3" key="1">
    <citation type="submission" date="2020-07" db="EMBL/GenBank/DDBJ databases">
        <title>Huge and variable diversity of episymbiotic CPR bacteria and DPANN archaea in groundwater ecosystems.</title>
        <authorList>
            <person name="He C.Y."/>
            <person name="Keren R."/>
            <person name="Whittaker M."/>
            <person name="Farag I.F."/>
            <person name="Doudna J."/>
            <person name="Cate J.H.D."/>
            <person name="Banfield J.F."/>
        </authorList>
    </citation>
    <scope>NUCLEOTIDE SEQUENCE</scope>
    <source>
        <strain evidence="3">NC_groundwater_1813_Pr3_B-0.1um_71_17</strain>
    </source>
</reference>
<keyword evidence="1" id="KW-0810">Translation regulation</keyword>
<dbReference type="SUPFAM" id="SSF69754">
    <property type="entry name" value="Ribosome binding protein Y (YfiA homologue)"/>
    <property type="match status" value="1"/>
</dbReference>
<feature type="compositionally biased region" description="Basic residues" evidence="2">
    <location>
        <begin position="86"/>
        <end position="100"/>
    </location>
</feature>
<evidence type="ECO:0000313" key="4">
    <source>
        <dbReference type="Proteomes" id="UP000696931"/>
    </source>
</evidence>
<evidence type="ECO:0000256" key="2">
    <source>
        <dbReference type="SAM" id="MobiDB-lite"/>
    </source>
</evidence>
<accession>A0A933SC98</accession>
<feature type="compositionally biased region" description="Acidic residues" evidence="2">
    <location>
        <begin position="111"/>
        <end position="120"/>
    </location>
</feature>
<dbReference type="Pfam" id="PF02482">
    <property type="entry name" value="Ribosomal_S30AE"/>
    <property type="match status" value="1"/>
</dbReference>
<protein>
    <submittedName>
        <fullName evidence="3">Ribosome-associated translation inhibitor RaiA</fullName>
    </submittedName>
</protein>
<dbReference type="PANTHER" id="PTHR33231">
    <property type="entry name" value="30S RIBOSOMAL PROTEIN"/>
    <property type="match status" value="1"/>
</dbReference>
<name>A0A933SC98_UNCEI</name>
<dbReference type="NCBIfam" id="TIGR00741">
    <property type="entry name" value="yfiA"/>
    <property type="match status" value="1"/>
</dbReference>
<proteinExistence type="predicted"/>
<evidence type="ECO:0000256" key="1">
    <source>
        <dbReference type="ARBA" id="ARBA00022845"/>
    </source>
</evidence>
<dbReference type="InterPro" id="IPR050574">
    <property type="entry name" value="HPF/YfiA_ribosome-assoc"/>
</dbReference>
<feature type="region of interest" description="Disordered" evidence="2">
    <location>
        <begin position="81"/>
        <end position="120"/>
    </location>
</feature>